<reference evidence="2" key="1">
    <citation type="journal article" date="2006" name="PLoS Biol.">
        <title>Macronuclear genome sequence of the ciliate Tetrahymena thermophila, a model eukaryote.</title>
        <authorList>
            <person name="Eisen J.A."/>
            <person name="Coyne R.S."/>
            <person name="Wu M."/>
            <person name="Wu D."/>
            <person name="Thiagarajan M."/>
            <person name="Wortman J.R."/>
            <person name="Badger J.H."/>
            <person name="Ren Q."/>
            <person name="Amedeo P."/>
            <person name="Jones K.M."/>
            <person name="Tallon L.J."/>
            <person name="Delcher A.L."/>
            <person name="Salzberg S.L."/>
            <person name="Silva J.C."/>
            <person name="Haas B.J."/>
            <person name="Majoros W.H."/>
            <person name="Farzad M."/>
            <person name="Carlton J.M."/>
            <person name="Smith R.K. Jr."/>
            <person name="Garg J."/>
            <person name="Pearlman R.E."/>
            <person name="Karrer K.M."/>
            <person name="Sun L."/>
            <person name="Manning G."/>
            <person name="Elde N.C."/>
            <person name="Turkewitz A.P."/>
            <person name="Asai D.J."/>
            <person name="Wilkes D.E."/>
            <person name="Wang Y."/>
            <person name="Cai H."/>
            <person name="Collins K."/>
            <person name="Stewart B.A."/>
            <person name="Lee S.R."/>
            <person name="Wilamowska K."/>
            <person name="Weinberg Z."/>
            <person name="Ruzzo W.L."/>
            <person name="Wloga D."/>
            <person name="Gaertig J."/>
            <person name="Frankel J."/>
            <person name="Tsao C.-C."/>
            <person name="Gorovsky M.A."/>
            <person name="Keeling P.J."/>
            <person name="Waller R.F."/>
            <person name="Patron N.J."/>
            <person name="Cherry J.M."/>
            <person name="Stover N.A."/>
            <person name="Krieger C.J."/>
            <person name="del Toro C."/>
            <person name="Ryder H.F."/>
            <person name="Williamson S.C."/>
            <person name="Barbeau R.A."/>
            <person name="Hamilton E.P."/>
            <person name="Orias E."/>
        </authorList>
    </citation>
    <scope>NUCLEOTIDE SEQUENCE [LARGE SCALE GENOMIC DNA]</scope>
    <source>
        <strain evidence="2">SB210</strain>
    </source>
</reference>
<dbReference type="KEGG" id="tet:TTHERM_001164190"/>
<keyword evidence="2" id="KW-1185">Reference proteome</keyword>
<dbReference type="EMBL" id="GG662430">
    <property type="protein sequence ID" value="EWS71665.1"/>
    <property type="molecule type" value="Genomic_DNA"/>
</dbReference>
<gene>
    <name evidence="1" type="ORF">TTHERM_001164190</name>
</gene>
<protein>
    <submittedName>
        <fullName evidence="1">Uncharacterized protein</fullName>
    </submittedName>
</protein>
<dbReference type="InParanoid" id="W7WXU8"/>
<organism evidence="1 2">
    <name type="scientific">Tetrahymena thermophila (strain SB210)</name>
    <dbReference type="NCBI Taxonomy" id="312017"/>
    <lineage>
        <taxon>Eukaryota</taxon>
        <taxon>Sar</taxon>
        <taxon>Alveolata</taxon>
        <taxon>Ciliophora</taxon>
        <taxon>Intramacronucleata</taxon>
        <taxon>Oligohymenophorea</taxon>
        <taxon>Hymenostomatida</taxon>
        <taxon>Tetrahymenina</taxon>
        <taxon>Tetrahymenidae</taxon>
        <taxon>Tetrahymena</taxon>
    </lineage>
</organism>
<evidence type="ECO:0000313" key="1">
    <source>
        <dbReference type="EMBL" id="EWS71665.1"/>
    </source>
</evidence>
<dbReference type="Proteomes" id="UP000009168">
    <property type="component" value="Unassembled WGS sequence"/>
</dbReference>
<name>W7WXU8_TETTS</name>
<dbReference type="AlphaFoldDB" id="W7WXU8"/>
<accession>W7WXU8</accession>
<dbReference type="RefSeq" id="XP_012655804.1">
    <property type="nucleotide sequence ID" value="XM_012800350.1"/>
</dbReference>
<dbReference type="GeneID" id="24441850"/>
<sequence>MEKYDNSQRKKFSIHFIPYSSNLNALVRELTLMIQFVELKSLIDGQLLEIEINSKNQDFQIYLFEKVEDIQNLLNQKWLGALYFIQISSFSEKIRFQQKLSDLQMDSACIYQWADISKPFYKLEQILSKFEAINCIIKNYQIETEDEKANFVNEMQQEKDKYLIFLKQLELINKEYGHQYRKEIIFETIILNNLQQNVCNLKHYKIIKYFMD</sequence>
<evidence type="ECO:0000313" key="2">
    <source>
        <dbReference type="Proteomes" id="UP000009168"/>
    </source>
</evidence>
<proteinExistence type="predicted"/>